<dbReference type="PANTHER" id="PTHR30213">
    <property type="entry name" value="INNER MEMBRANE PROTEIN YHJD"/>
    <property type="match status" value="1"/>
</dbReference>
<dbReference type="EMBL" id="QJTC01000010">
    <property type="protein sequence ID" value="PYE78076.1"/>
    <property type="molecule type" value="Genomic_DNA"/>
</dbReference>
<feature type="transmembrane region" description="Helical" evidence="7">
    <location>
        <begin position="203"/>
        <end position="220"/>
    </location>
</feature>
<dbReference type="AlphaFoldDB" id="A0A318STU6"/>
<dbReference type="GO" id="GO:0005886">
    <property type="term" value="C:plasma membrane"/>
    <property type="evidence" value="ECO:0007669"/>
    <property type="project" value="UniProtKB-SubCell"/>
</dbReference>
<dbReference type="NCBIfam" id="TIGR00765">
    <property type="entry name" value="yihY_not_rbn"/>
    <property type="match status" value="1"/>
</dbReference>
<feature type="transmembrane region" description="Helical" evidence="7">
    <location>
        <begin position="49"/>
        <end position="78"/>
    </location>
</feature>
<feature type="transmembrane region" description="Helical" evidence="7">
    <location>
        <begin position="264"/>
        <end position="292"/>
    </location>
</feature>
<dbReference type="Pfam" id="PF03631">
    <property type="entry name" value="Virul_fac_BrkB"/>
    <property type="match status" value="1"/>
</dbReference>
<keyword evidence="6 7" id="KW-0472">Membrane</keyword>
<comment type="subcellular location">
    <subcellularLocation>
        <location evidence="1 7">Cell membrane</location>
        <topology evidence="1 7">Multi-pass membrane protein</topology>
    </subcellularLocation>
</comment>
<proteinExistence type="inferred from homology"/>
<comment type="similarity">
    <text evidence="7">Belongs to the UPF0761 family.</text>
</comment>
<name>A0A318STU6_9BURK</name>
<evidence type="ECO:0000313" key="9">
    <source>
        <dbReference type="Proteomes" id="UP000247540"/>
    </source>
</evidence>
<evidence type="ECO:0000256" key="3">
    <source>
        <dbReference type="ARBA" id="ARBA00022519"/>
    </source>
</evidence>
<evidence type="ECO:0000256" key="7">
    <source>
        <dbReference type="HAMAP-Rule" id="MF_00672"/>
    </source>
</evidence>
<comment type="caution">
    <text evidence="7">Lacks conserved residue(s) required for the propagation of feature annotation.</text>
</comment>
<evidence type="ECO:0000256" key="4">
    <source>
        <dbReference type="ARBA" id="ARBA00022692"/>
    </source>
</evidence>
<evidence type="ECO:0000256" key="2">
    <source>
        <dbReference type="ARBA" id="ARBA00022475"/>
    </source>
</evidence>
<dbReference type="RefSeq" id="WP_110465570.1">
    <property type="nucleotide sequence ID" value="NZ_JAMOFZ010000010.1"/>
</dbReference>
<keyword evidence="4 7" id="KW-0812">Transmembrane</keyword>
<keyword evidence="3" id="KW-0997">Cell inner membrane</keyword>
<sequence length="418" mass="46220">MSRVPRSPFPSWLPDRWGPRLERLLLDLSHFPWRITALTLRERFREDQLALTASSLTFTTMLALVPFFTVALAVFTAFPMFNQVQEQLQRWLVVSLVPESIARQVLGYLTQFASKASRLGGVGLSFLLITALALILTIDYRLNAIWRVRRPRPLGQRVLIYWAATTLGPLALGVSLSTTSFVITASRGVVDAVPGALRLLLDSMEFLLMAGGMAALYHYVPNQRVKWAHAWIGGVFVATGIELAKRVLGLYLGAVPTYSVLYGAFATLPILLIWIYVAWVIVLLGAVITAYLPSLLAGVSRRAASHGWQFQLAIEVLQRLQAAQRAGLHGRTTVQLAAALGVDTLQLEPVLETLASLDWTGQLHEQCEDTPSRTVLLADPDRTLLAPLVERLLLPQARTLDGLWQKGRLSALYLGDVL</sequence>
<protein>
    <recommendedName>
        <fullName evidence="7">UPF0761 membrane protein DFQ15_110107</fullName>
    </recommendedName>
</protein>
<dbReference type="InterPro" id="IPR023679">
    <property type="entry name" value="UPF0761_bac"/>
</dbReference>
<keyword evidence="5 7" id="KW-1133">Transmembrane helix</keyword>
<evidence type="ECO:0000256" key="6">
    <source>
        <dbReference type="ARBA" id="ARBA00023136"/>
    </source>
</evidence>
<organism evidence="8 9">
    <name type="scientific">Xylophilus ampelinus</name>
    <dbReference type="NCBI Taxonomy" id="54067"/>
    <lineage>
        <taxon>Bacteria</taxon>
        <taxon>Pseudomonadati</taxon>
        <taxon>Pseudomonadota</taxon>
        <taxon>Betaproteobacteria</taxon>
        <taxon>Burkholderiales</taxon>
        <taxon>Xylophilus</taxon>
    </lineage>
</organism>
<comment type="caution">
    <text evidence="8">The sequence shown here is derived from an EMBL/GenBank/DDBJ whole genome shotgun (WGS) entry which is preliminary data.</text>
</comment>
<feature type="transmembrane region" description="Helical" evidence="7">
    <location>
        <begin position="119"/>
        <end position="138"/>
    </location>
</feature>
<evidence type="ECO:0000256" key="1">
    <source>
        <dbReference type="ARBA" id="ARBA00004651"/>
    </source>
</evidence>
<keyword evidence="2 7" id="KW-1003">Cell membrane</keyword>
<reference evidence="8 9" key="1">
    <citation type="submission" date="2018-06" db="EMBL/GenBank/DDBJ databases">
        <title>Genomic Encyclopedia of Type Strains, Phase III (KMG-III): the genomes of soil and plant-associated and newly described type strains.</title>
        <authorList>
            <person name="Whitman W."/>
        </authorList>
    </citation>
    <scope>NUCLEOTIDE SEQUENCE [LARGE SCALE GENOMIC DNA]</scope>
    <source>
        <strain evidence="8 9">CECT 7646</strain>
    </source>
</reference>
<dbReference type="InterPro" id="IPR017039">
    <property type="entry name" value="Virul_fac_BrkB"/>
</dbReference>
<feature type="transmembrane region" description="Helical" evidence="7">
    <location>
        <begin position="159"/>
        <end position="183"/>
    </location>
</feature>
<evidence type="ECO:0000313" key="8">
    <source>
        <dbReference type="EMBL" id="PYE78076.1"/>
    </source>
</evidence>
<dbReference type="PANTHER" id="PTHR30213:SF0">
    <property type="entry name" value="UPF0761 MEMBRANE PROTEIN YIHY"/>
    <property type="match status" value="1"/>
</dbReference>
<dbReference type="HAMAP" id="MF_00672">
    <property type="entry name" value="UPF0761"/>
    <property type="match status" value="1"/>
</dbReference>
<keyword evidence="9" id="KW-1185">Reference proteome</keyword>
<accession>A0A318STU6</accession>
<gene>
    <name evidence="8" type="ORF">DFQ15_110107</name>
</gene>
<evidence type="ECO:0000256" key="5">
    <source>
        <dbReference type="ARBA" id="ARBA00022989"/>
    </source>
</evidence>
<dbReference type="OrthoDB" id="9808671at2"/>
<dbReference type="Proteomes" id="UP000247540">
    <property type="component" value="Unassembled WGS sequence"/>
</dbReference>